<dbReference type="AlphaFoldDB" id="A0A2X2V5R6"/>
<protein>
    <submittedName>
        <fullName evidence="1">Putative outer membrane usher protein</fullName>
    </submittedName>
</protein>
<gene>
    <name evidence="1" type="primary">htrE_1</name>
    <name evidence="1" type="ORF">NCTC10786_01119</name>
</gene>
<dbReference type="Proteomes" id="UP000251584">
    <property type="component" value="Unassembled WGS sequence"/>
</dbReference>
<sequence>MHNWQKENADSPNARYMRQKNTFNINLSQSLGEELGSLYLSGTWRDYWNGHGTTKEYQLGYSNHVGAVSYTLSAQQHA</sequence>
<dbReference type="Pfam" id="PF00577">
    <property type="entry name" value="Usher"/>
    <property type="match status" value="1"/>
</dbReference>
<dbReference type="InterPro" id="IPR000015">
    <property type="entry name" value="Fimb_usher"/>
</dbReference>
<dbReference type="GO" id="GO:0015473">
    <property type="term" value="F:fimbrial usher porin activity"/>
    <property type="evidence" value="ECO:0007669"/>
    <property type="project" value="InterPro"/>
</dbReference>
<evidence type="ECO:0000313" key="1">
    <source>
        <dbReference type="EMBL" id="SQB21897.1"/>
    </source>
</evidence>
<name>A0A2X2V5R6_CITKO</name>
<accession>A0A2X2V5R6</accession>
<organism evidence="1 2">
    <name type="scientific">Citrobacter koseri</name>
    <name type="common">Citrobacter diversus</name>
    <dbReference type="NCBI Taxonomy" id="545"/>
    <lineage>
        <taxon>Bacteria</taxon>
        <taxon>Pseudomonadati</taxon>
        <taxon>Pseudomonadota</taxon>
        <taxon>Gammaproteobacteria</taxon>
        <taxon>Enterobacterales</taxon>
        <taxon>Enterobacteriaceae</taxon>
        <taxon>Citrobacter</taxon>
    </lineage>
</organism>
<proteinExistence type="predicted"/>
<evidence type="ECO:0000313" key="2">
    <source>
        <dbReference type="Proteomes" id="UP000251584"/>
    </source>
</evidence>
<dbReference type="GO" id="GO:0009279">
    <property type="term" value="C:cell outer membrane"/>
    <property type="evidence" value="ECO:0007669"/>
    <property type="project" value="TreeGrafter"/>
</dbReference>
<dbReference type="PANTHER" id="PTHR30451:SF3">
    <property type="entry name" value="OUTER MEMBRANE USHER PROTEIN HTRE-RELATED"/>
    <property type="match status" value="1"/>
</dbReference>
<dbReference type="PANTHER" id="PTHR30451">
    <property type="entry name" value="OUTER MEMBRANE USHER PROTEIN"/>
    <property type="match status" value="1"/>
</dbReference>
<reference evidence="1 2" key="1">
    <citation type="submission" date="2018-06" db="EMBL/GenBank/DDBJ databases">
        <authorList>
            <consortium name="Pathogen Informatics"/>
            <person name="Doyle S."/>
        </authorList>
    </citation>
    <scope>NUCLEOTIDE SEQUENCE [LARGE SCALE GENOMIC DNA]</scope>
    <source>
        <strain evidence="1 2">NCTC10786</strain>
    </source>
</reference>
<dbReference type="EMBL" id="UAVY01000001">
    <property type="protein sequence ID" value="SQB21897.1"/>
    <property type="molecule type" value="Genomic_DNA"/>
</dbReference>
<dbReference type="GO" id="GO:0009297">
    <property type="term" value="P:pilus assembly"/>
    <property type="evidence" value="ECO:0007669"/>
    <property type="project" value="InterPro"/>
</dbReference>